<dbReference type="EMBL" id="JXNU01000003">
    <property type="protein sequence ID" value="KKF34941.1"/>
    <property type="molecule type" value="Genomic_DNA"/>
</dbReference>
<protein>
    <submittedName>
        <fullName evidence="2">Uncharacterized protein</fullName>
    </submittedName>
</protein>
<dbReference type="Proteomes" id="UP000033924">
    <property type="component" value="Unassembled WGS sequence"/>
</dbReference>
<feature type="transmembrane region" description="Helical" evidence="1">
    <location>
        <begin position="49"/>
        <end position="67"/>
    </location>
</feature>
<keyword evidence="1" id="KW-1133">Transmembrane helix</keyword>
<name>A0A0M2KD99_9GAMM</name>
<keyword evidence="1" id="KW-0812">Transmembrane</keyword>
<gene>
    <name evidence="2" type="ORF">SY86_05115</name>
</gene>
<accession>A0A0M2KD99</accession>
<sequence length="95" mass="9671">MRVLLGTAAAVAFFTLLMAAGIFEAGQTVTSVGIVVASVWLGSQLKNRALGTVIGAALGVMIAWGVVNYTTTLKQQECAEATGLAKAGCRSLGVQ</sequence>
<comment type="caution">
    <text evidence="2">The sequence shown here is derived from an EMBL/GenBank/DDBJ whole genome shotgun (WGS) entry which is preliminary data.</text>
</comment>
<dbReference type="AlphaFoldDB" id="A0A0M2KD99"/>
<dbReference type="PATRIC" id="fig|65700.7.peg.1287"/>
<evidence type="ECO:0000256" key="1">
    <source>
        <dbReference type="SAM" id="Phobius"/>
    </source>
</evidence>
<evidence type="ECO:0000313" key="2">
    <source>
        <dbReference type="EMBL" id="KKF34941.1"/>
    </source>
</evidence>
<organism evidence="2 3">
    <name type="scientific">Erwinia tracheiphila</name>
    <dbReference type="NCBI Taxonomy" id="65700"/>
    <lineage>
        <taxon>Bacteria</taxon>
        <taxon>Pseudomonadati</taxon>
        <taxon>Pseudomonadota</taxon>
        <taxon>Gammaproteobacteria</taxon>
        <taxon>Enterobacterales</taxon>
        <taxon>Erwiniaceae</taxon>
        <taxon>Erwinia</taxon>
    </lineage>
</organism>
<reference evidence="2 3" key="1">
    <citation type="submission" date="2015-01" db="EMBL/GenBank/DDBJ databases">
        <title>Erwinia tracheiphila.</title>
        <authorList>
            <person name="Shapiro L.R."/>
        </authorList>
    </citation>
    <scope>NUCLEOTIDE SEQUENCE [LARGE SCALE GENOMIC DNA]</scope>
    <source>
        <strain evidence="2 3">BuffGH</strain>
    </source>
</reference>
<keyword evidence="3" id="KW-1185">Reference proteome</keyword>
<evidence type="ECO:0000313" key="3">
    <source>
        <dbReference type="Proteomes" id="UP000033924"/>
    </source>
</evidence>
<proteinExistence type="predicted"/>
<dbReference type="RefSeq" id="WP_016189636.1">
    <property type="nucleotide sequence ID" value="NZ_CP089932.1"/>
</dbReference>
<dbReference type="STRING" id="65700.SY86_05115"/>
<keyword evidence="1" id="KW-0472">Membrane</keyword>